<gene>
    <name evidence="2" type="ORF">IAA06_03390</name>
</gene>
<sequence length="263" mass="29413">MERAIQISDDAFGNLAGWMEQSFKVKNIAPVVVFLAAYLCLMTYLAVLMTDFMFNKRLSRERKVFPVGIACGIGLSFLIDGVMGRLPAYVPRLKDILSNASFILGASGNSEKFLGSLGLSLEQADRIPEIVYKMNTGEWEQAINGAGNMAWYLRRIQYSLDRTVSMFGTNAHLGRQVSMQGIGALLPMLLLLAFAIGLFIMRHRASALATAVMAGISYRLYLGSSFFLVCYLISLFLFFLVGKAWRWKKKTQVVQSPREERAF</sequence>
<evidence type="ECO:0000256" key="1">
    <source>
        <dbReference type="SAM" id="Phobius"/>
    </source>
</evidence>
<dbReference type="EMBL" id="DWYZ01000073">
    <property type="protein sequence ID" value="HJB27820.1"/>
    <property type="molecule type" value="Genomic_DNA"/>
</dbReference>
<feature type="transmembrane region" description="Helical" evidence="1">
    <location>
        <begin position="220"/>
        <end position="241"/>
    </location>
</feature>
<feature type="transmembrane region" description="Helical" evidence="1">
    <location>
        <begin position="182"/>
        <end position="200"/>
    </location>
</feature>
<protein>
    <submittedName>
        <fullName evidence="2">Uncharacterized protein</fullName>
    </submittedName>
</protein>
<keyword evidence="1" id="KW-0472">Membrane</keyword>
<proteinExistence type="predicted"/>
<keyword evidence="1" id="KW-1133">Transmembrane helix</keyword>
<accession>A0A9D2LQP4</accession>
<evidence type="ECO:0000313" key="3">
    <source>
        <dbReference type="Proteomes" id="UP000823842"/>
    </source>
</evidence>
<organism evidence="2 3">
    <name type="scientific">Candidatus Blautia faecavium</name>
    <dbReference type="NCBI Taxonomy" id="2838487"/>
    <lineage>
        <taxon>Bacteria</taxon>
        <taxon>Bacillati</taxon>
        <taxon>Bacillota</taxon>
        <taxon>Clostridia</taxon>
        <taxon>Lachnospirales</taxon>
        <taxon>Lachnospiraceae</taxon>
        <taxon>Blautia</taxon>
    </lineage>
</organism>
<reference evidence="2" key="2">
    <citation type="submission" date="2021-04" db="EMBL/GenBank/DDBJ databases">
        <authorList>
            <person name="Gilroy R."/>
        </authorList>
    </citation>
    <scope>NUCLEOTIDE SEQUENCE</scope>
    <source>
        <strain evidence="2">ChiSjej1B19-5720</strain>
    </source>
</reference>
<feature type="transmembrane region" description="Helical" evidence="1">
    <location>
        <begin position="28"/>
        <end position="54"/>
    </location>
</feature>
<dbReference type="AlphaFoldDB" id="A0A9D2LQP4"/>
<reference evidence="2" key="1">
    <citation type="journal article" date="2021" name="PeerJ">
        <title>Extensive microbial diversity within the chicken gut microbiome revealed by metagenomics and culture.</title>
        <authorList>
            <person name="Gilroy R."/>
            <person name="Ravi A."/>
            <person name="Getino M."/>
            <person name="Pursley I."/>
            <person name="Horton D.L."/>
            <person name="Alikhan N.F."/>
            <person name="Baker D."/>
            <person name="Gharbi K."/>
            <person name="Hall N."/>
            <person name="Watson M."/>
            <person name="Adriaenssens E.M."/>
            <person name="Foster-Nyarko E."/>
            <person name="Jarju S."/>
            <person name="Secka A."/>
            <person name="Antonio M."/>
            <person name="Oren A."/>
            <person name="Chaudhuri R.R."/>
            <person name="La Ragione R."/>
            <person name="Hildebrand F."/>
            <person name="Pallen M.J."/>
        </authorList>
    </citation>
    <scope>NUCLEOTIDE SEQUENCE</scope>
    <source>
        <strain evidence="2">ChiSjej1B19-5720</strain>
    </source>
</reference>
<keyword evidence="1" id="KW-0812">Transmembrane</keyword>
<dbReference type="Proteomes" id="UP000823842">
    <property type="component" value="Unassembled WGS sequence"/>
</dbReference>
<name>A0A9D2LQP4_9FIRM</name>
<evidence type="ECO:0000313" key="2">
    <source>
        <dbReference type="EMBL" id="HJB27820.1"/>
    </source>
</evidence>
<comment type="caution">
    <text evidence="2">The sequence shown here is derived from an EMBL/GenBank/DDBJ whole genome shotgun (WGS) entry which is preliminary data.</text>
</comment>